<dbReference type="eggNOG" id="COG2120">
    <property type="taxonomic scope" value="Bacteria"/>
</dbReference>
<dbReference type="EMBL" id="ABVL01000014">
    <property type="protein sequence ID" value="EDY18100.1"/>
    <property type="molecule type" value="Genomic_DNA"/>
</dbReference>
<dbReference type="Pfam" id="PF02585">
    <property type="entry name" value="PIG-L"/>
    <property type="match status" value="1"/>
</dbReference>
<dbReference type="Proteomes" id="UP000005824">
    <property type="component" value="Unassembled WGS sequence"/>
</dbReference>
<dbReference type="RefSeq" id="WP_006981560.1">
    <property type="nucleotide sequence ID" value="NZ_ABVL01000014.1"/>
</dbReference>
<dbReference type="PANTHER" id="PTHR12993">
    <property type="entry name" value="N-ACETYLGLUCOSAMINYL-PHOSPHATIDYLINOSITOL DE-N-ACETYLASE-RELATED"/>
    <property type="match status" value="1"/>
</dbReference>
<dbReference type="GO" id="GO:0016811">
    <property type="term" value="F:hydrolase activity, acting on carbon-nitrogen (but not peptide) bonds, in linear amides"/>
    <property type="evidence" value="ECO:0007669"/>
    <property type="project" value="TreeGrafter"/>
</dbReference>
<dbReference type="InParanoid" id="B4D5P7"/>
<sequence length="258" mass="29037">MPSALAIAAHPDDIEFVMAGTLLLLKEAGWQIHYLNLTDGDMGSTVMNATQTARTRRKEAQAATKLMGAKWHAPFCPDLGVFYTEKNIRRLCAVVRQVKPTVVLTHALADYMEDHMITGRLAVTATFARGIPNYRSNPQRPTTLEPCVIYHAMPHGQCTPLRVPVKPEIYVDTSSVHAQKRAALACHISQKQWLDDTQGMDSYLITMDTFSQRLGKQTRKFAQAEGWTRHLHFGFGAEEDDPLRDVLAKKYLRNSQYP</sequence>
<evidence type="ECO:0000313" key="2">
    <source>
        <dbReference type="Proteomes" id="UP000005824"/>
    </source>
</evidence>
<dbReference type="AlphaFoldDB" id="B4D5P7"/>
<name>B4D5P7_9BACT</name>
<protein>
    <submittedName>
        <fullName evidence="1">LmbE family protein</fullName>
    </submittedName>
</protein>
<dbReference type="InterPro" id="IPR003737">
    <property type="entry name" value="GlcNAc_PI_deacetylase-related"/>
</dbReference>
<dbReference type="PANTHER" id="PTHR12993:SF30">
    <property type="entry name" value="N-ACETYL-ALPHA-D-GLUCOSAMINYL L-MALATE DEACETYLASE 1"/>
    <property type="match status" value="1"/>
</dbReference>
<dbReference type="SUPFAM" id="SSF102588">
    <property type="entry name" value="LmbE-like"/>
    <property type="match status" value="1"/>
</dbReference>
<comment type="caution">
    <text evidence="1">The sequence shown here is derived from an EMBL/GenBank/DDBJ whole genome shotgun (WGS) entry which is preliminary data.</text>
</comment>
<dbReference type="STRING" id="497964.CfE428DRAFT_4236"/>
<dbReference type="Gene3D" id="3.40.50.10320">
    <property type="entry name" value="LmbE-like"/>
    <property type="match status" value="1"/>
</dbReference>
<reference evidence="1 2" key="1">
    <citation type="journal article" date="2011" name="J. Bacteriol.">
        <title>Genome sequence of Chthoniobacter flavus Ellin428, an aerobic heterotrophic soil bacterium.</title>
        <authorList>
            <person name="Kant R."/>
            <person name="van Passel M.W."/>
            <person name="Palva A."/>
            <person name="Lucas S."/>
            <person name="Lapidus A."/>
            <person name="Glavina Del Rio T."/>
            <person name="Dalin E."/>
            <person name="Tice H."/>
            <person name="Bruce D."/>
            <person name="Goodwin L."/>
            <person name="Pitluck S."/>
            <person name="Larimer F.W."/>
            <person name="Land M.L."/>
            <person name="Hauser L."/>
            <person name="Sangwan P."/>
            <person name="de Vos W.M."/>
            <person name="Janssen P.H."/>
            <person name="Smidt H."/>
        </authorList>
    </citation>
    <scope>NUCLEOTIDE SEQUENCE [LARGE SCALE GENOMIC DNA]</scope>
    <source>
        <strain evidence="1 2">Ellin428</strain>
    </source>
</reference>
<dbReference type="InterPro" id="IPR024078">
    <property type="entry name" value="LmbE-like_dom_sf"/>
</dbReference>
<proteinExistence type="predicted"/>
<evidence type="ECO:0000313" key="1">
    <source>
        <dbReference type="EMBL" id="EDY18100.1"/>
    </source>
</evidence>
<organism evidence="1 2">
    <name type="scientific">Chthoniobacter flavus Ellin428</name>
    <dbReference type="NCBI Taxonomy" id="497964"/>
    <lineage>
        <taxon>Bacteria</taxon>
        <taxon>Pseudomonadati</taxon>
        <taxon>Verrucomicrobiota</taxon>
        <taxon>Spartobacteria</taxon>
        <taxon>Chthoniobacterales</taxon>
        <taxon>Chthoniobacteraceae</taxon>
        <taxon>Chthoniobacter</taxon>
    </lineage>
</organism>
<keyword evidence="2" id="KW-1185">Reference proteome</keyword>
<gene>
    <name evidence="1" type="ORF">CfE428DRAFT_4236</name>
</gene>
<accession>B4D5P7</accession>